<protein>
    <submittedName>
        <fullName evidence="1">Uncharacterized protein</fullName>
    </submittedName>
</protein>
<feature type="non-terminal residue" evidence="1">
    <location>
        <position position="1"/>
    </location>
</feature>
<dbReference type="AlphaFoldDB" id="A0A131ZBL0"/>
<evidence type="ECO:0000313" key="1">
    <source>
        <dbReference type="EMBL" id="JAP87886.1"/>
    </source>
</evidence>
<sequence length="110" mass="12187">LAKTYRGTVSLTMAKVSRLSIVVVWTVLSFIWSTMPEGTLCDDVKSIRMPLPNFMSKLPKLQRPRLSALRRMPRPSLAALIASISDIAMSSAKIAMATSGVRPPPVYNYY</sequence>
<name>A0A131ZBL0_RHIAP</name>
<organism evidence="1">
    <name type="scientific">Rhipicephalus appendiculatus</name>
    <name type="common">Brown ear tick</name>
    <dbReference type="NCBI Taxonomy" id="34631"/>
    <lineage>
        <taxon>Eukaryota</taxon>
        <taxon>Metazoa</taxon>
        <taxon>Ecdysozoa</taxon>
        <taxon>Arthropoda</taxon>
        <taxon>Chelicerata</taxon>
        <taxon>Arachnida</taxon>
        <taxon>Acari</taxon>
        <taxon>Parasitiformes</taxon>
        <taxon>Ixodida</taxon>
        <taxon>Ixodoidea</taxon>
        <taxon>Ixodidae</taxon>
        <taxon>Rhipicephalinae</taxon>
        <taxon>Rhipicephalus</taxon>
        <taxon>Rhipicephalus</taxon>
    </lineage>
</organism>
<dbReference type="EMBL" id="GEDV01000671">
    <property type="protein sequence ID" value="JAP87886.1"/>
    <property type="molecule type" value="Transcribed_RNA"/>
</dbReference>
<accession>A0A131ZBL0</accession>
<reference evidence="1" key="1">
    <citation type="journal article" date="2016" name="Ticks Tick Borne Dis.">
        <title>De novo assembly and annotation of the salivary gland transcriptome of Rhipicephalus appendiculatus male and female ticks during blood feeding.</title>
        <authorList>
            <person name="de Castro M.H."/>
            <person name="de Klerk D."/>
            <person name="Pienaar R."/>
            <person name="Latif A.A."/>
            <person name="Rees D.J."/>
            <person name="Mans B.J."/>
        </authorList>
    </citation>
    <scope>NUCLEOTIDE SEQUENCE</scope>
    <source>
        <tissue evidence="1">Salivary glands</tissue>
    </source>
</reference>
<proteinExistence type="predicted"/>